<dbReference type="Gene3D" id="3.40.50.150">
    <property type="entry name" value="Vaccinia Virus protein VP39"/>
    <property type="match status" value="1"/>
</dbReference>
<reference evidence="1" key="1">
    <citation type="submission" date="2023-06" db="EMBL/GenBank/DDBJ databases">
        <authorList>
            <person name="Jiang Y."/>
            <person name="Liu Q."/>
        </authorList>
    </citation>
    <scope>NUCLEOTIDE SEQUENCE</scope>
    <source>
        <strain evidence="1">CGMCC 1.12090</strain>
    </source>
</reference>
<keyword evidence="2" id="KW-1185">Reference proteome</keyword>
<dbReference type="GO" id="GO:0008168">
    <property type="term" value="F:methyltransferase activity"/>
    <property type="evidence" value="ECO:0007669"/>
    <property type="project" value="UniProtKB-KW"/>
</dbReference>
<dbReference type="RefSeq" id="WP_301805466.1">
    <property type="nucleotide sequence ID" value="NZ_JAUJZH010000003.1"/>
</dbReference>
<gene>
    <name evidence="1" type="ORF">Q2T77_06180</name>
</gene>
<proteinExistence type="predicted"/>
<protein>
    <submittedName>
        <fullName evidence="1">Class I SAM-dependent methyltransferase</fullName>
        <ecNumber evidence="1">2.1.-.-</ecNumber>
    </submittedName>
</protein>
<dbReference type="InterPro" id="IPR029063">
    <property type="entry name" value="SAM-dependent_MTases_sf"/>
</dbReference>
<sequence length="295" mass="30801">MTGFSADWLALREPFDRAARAASAAAFDLAGLARRLRGDGATLGVLDLACGTGANLRELAPRLGGAQHWRLVDHDPQLLAALPGALAAWAAAQGFAVRTRGDGLRIEGPGWQADVEVVQIDLARALAALPLAGVGLITASALLDLVSGAWLDQLLTRACAVKAALLFALIVDGRVDWTPKRAADEAVLRLFEAHQRGDKGFGPALGGRAVEVAADRLRALGCELQRIASDWNIDARDGAQAQALLAALIEGSEAAAREQDAGAAASVAAWSAERMQLLARTGLRIGHADLLAVWP</sequence>
<comment type="caution">
    <text evidence="1">The sequence shown here is derived from an EMBL/GenBank/DDBJ whole genome shotgun (WGS) entry which is preliminary data.</text>
</comment>
<dbReference type="Proteomes" id="UP001169027">
    <property type="component" value="Unassembled WGS sequence"/>
</dbReference>
<dbReference type="EMBL" id="JAUKVY010000003">
    <property type="protein sequence ID" value="MDO1531868.1"/>
    <property type="molecule type" value="Genomic_DNA"/>
</dbReference>
<keyword evidence="1" id="KW-0808">Transferase</keyword>
<dbReference type="SUPFAM" id="SSF53335">
    <property type="entry name" value="S-adenosyl-L-methionine-dependent methyltransferases"/>
    <property type="match status" value="1"/>
</dbReference>
<dbReference type="GO" id="GO:0032259">
    <property type="term" value="P:methylation"/>
    <property type="evidence" value="ECO:0007669"/>
    <property type="project" value="UniProtKB-KW"/>
</dbReference>
<name>A0ABT8RYW5_9BURK</name>
<evidence type="ECO:0000313" key="2">
    <source>
        <dbReference type="Proteomes" id="UP001169027"/>
    </source>
</evidence>
<accession>A0ABT8RYW5</accession>
<dbReference type="EC" id="2.1.-.-" evidence="1"/>
<organism evidence="1 2">
    <name type="scientific">Variovorax ginsengisoli</name>
    <dbReference type="NCBI Taxonomy" id="363844"/>
    <lineage>
        <taxon>Bacteria</taxon>
        <taxon>Pseudomonadati</taxon>
        <taxon>Pseudomonadota</taxon>
        <taxon>Betaproteobacteria</taxon>
        <taxon>Burkholderiales</taxon>
        <taxon>Comamonadaceae</taxon>
        <taxon>Variovorax</taxon>
    </lineage>
</organism>
<evidence type="ECO:0000313" key="1">
    <source>
        <dbReference type="EMBL" id="MDO1531868.1"/>
    </source>
</evidence>
<keyword evidence="1" id="KW-0489">Methyltransferase</keyword>